<name>A0A3R7MGE4_PENVA</name>
<dbReference type="Pfam" id="PF08376">
    <property type="entry name" value="NIT"/>
    <property type="match status" value="1"/>
</dbReference>
<organism evidence="3 4">
    <name type="scientific">Penaeus vannamei</name>
    <name type="common">Whiteleg shrimp</name>
    <name type="synonym">Litopenaeus vannamei</name>
    <dbReference type="NCBI Taxonomy" id="6689"/>
    <lineage>
        <taxon>Eukaryota</taxon>
        <taxon>Metazoa</taxon>
        <taxon>Ecdysozoa</taxon>
        <taxon>Arthropoda</taxon>
        <taxon>Crustacea</taxon>
        <taxon>Multicrustacea</taxon>
        <taxon>Malacostraca</taxon>
        <taxon>Eumalacostraca</taxon>
        <taxon>Eucarida</taxon>
        <taxon>Decapoda</taxon>
        <taxon>Dendrobranchiata</taxon>
        <taxon>Penaeoidea</taxon>
        <taxon>Penaeidae</taxon>
        <taxon>Penaeus</taxon>
    </lineage>
</organism>
<sequence length="387" mass="44732">MTWKAAHSLRRIEGPSRLPALLSLKEHQLEQSYEHSQTSRKSDSSEEIQNYDRRDQNSGICKLEFNDDANSGNGIVQISTGLGNVTEALQSERAEIAFYLFTNGSVIRRNLSEHFAYTNSLIDNLKWPKFRIEDPLFKNKILFRIRLDDFRDKITKFDTPSIDAGIKFYNRANYIFLDQLTREIKEKDSSGVWRPLLAYKNLIRAIEHLGISMVFGEEYFGRGDLDHTSYLNFVTNDALGQDFLNASKSFAYWIKDRYLQLQQTYPWYSNITRRRQEIINRVKIEPDFDKATEYFYAMLGYLDALQKIQYEIRTRIEETILSEVGGRGFLLLLSLQTLSPLTSSSPLQTLSPFTSSLLLSLNPYSPLQTLFPSPFLSLTTFLLTPSP</sequence>
<dbReference type="InterPro" id="IPR013587">
    <property type="entry name" value="Nitrate/nitrite_sensing"/>
</dbReference>
<accession>A0A3R7MGE4</accession>
<dbReference type="EMBL" id="QCYY01001735">
    <property type="protein sequence ID" value="ROT75776.1"/>
    <property type="molecule type" value="Genomic_DNA"/>
</dbReference>
<keyword evidence="4" id="KW-1185">Reference proteome</keyword>
<dbReference type="STRING" id="6689.A0A3R7MGE4"/>
<reference evidence="3 4" key="1">
    <citation type="submission" date="2018-04" db="EMBL/GenBank/DDBJ databases">
        <authorList>
            <person name="Zhang X."/>
            <person name="Yuan J."/>
            <person name="Li F."/>
            <person name="Xiang J."/>
        </authorList>
    </citation>
    <scope>NUCLEOTIDE SEQUENCE [LARGE SCALE GENOMIC DNA]</scope>
    <source>
        <tissue evidence="3">Muscle</tissue>
    </source>
</reference>
<dbReference type="Proteomes" id="UP000283509">
    <property type="component" value="Unassembled WGS sequence"/>
</dbReference>
<evidence type="ECO:0000256" key="1">
    <source>
        <dbReference type="SAM" id="MobiDB-lite"/>
    </source>
</evidence>
<protein>
    <recommendedName>
        <fullName evidence="2">Nitrate/nitrite sensing protein domain-containing protein</fullName>
    </recommendedName>
</protein>
<comment type="caution">
    <text evidence="3">The sequence shown here is derived from an EMBL/GenBank/DDBJ whole genome shotgun (WGS) entry which is preliminary data.</text>
</comment>
<feature type="compositionally biased region" description="Basic and acidic residues" evidence="1">
    <location>
        <begin position="40"/>
        <end position="51"/>
    </location>
</feature>
<evidence type="ECO:0000313" key="3">
    <source>
        <dbReference type="EMBL" id="ROT75776.1"/>
    </source>
</evidence>
<proteinExistence type="predicted"/>
<dbReference type="OrthoDB" id="60033at2759"/>
<evidence type="ECO:0000259" key="2">
    <source>
        <dbReference type="Pfam" id="PF08376"/>
    </source>
</evidence>
<evidence type="ECO:0000313" key="4">
    <source>
        <dbReference type="Proteomes" id="UP000283509"/>
    </source>
</evidence>
<feature type="region of interest" description="Disordered" evidence="1">
    <location>
        <begin position="29"/>
        <end position="51"/>
    </location>
</feature>
<dbReference type="AlphaFoldDB" id="A0A3R7MGE4"/>
<gene>
    <name evidence="3" type="ORF">C7M84_005679</name>
</gene>
<feature type="domain" description="Nitrate/nitrite sensing protein" evidence="2">
    <location>
        <begin position="85"/>
        <end position="316"/>
    </location>
</feature>
<reference evidence="3 4" key="2">
    <citation type="submission" date="2019-01" db="EMBL/GenBank/DDBJ databases">
        <title>The decoding of complex shrimp genome reveals the adaptation for benthos swimmer, frequently molting mechanism and breeding impact on genome.</title>
        <authorList>
            <person name="Sun Y."/>
            <person name="Gao Y."/>
            <person name="Yu Y."/>
        </authorList>
    </citation>
    <scope>NUCLEOTIDE SEQUENCE [LARGE SCALE GENOMIC DNA]</scope>
    <source>
        <tissue evidence="3">Muscle</tissue>
    </source>
</reference>